<dbReference type="GO" id="GO:0071277">
    <property type="term" value="P:cellular response to calcium ion"/>
    <property type="evidence" value="ECO:0007669"/>
    <property type="project" value="InterPro"/>
</dbReference>
<dbReference type="InParanoid" id="A0A7N2MS30"/>
<feature type="domain" description="Rhodanese" evidence="2">
    <location>
        <begin position="379"/>
        <end position="542"/>
    </location>
</feature>
<name>A0A7N2MS30_QUELO</name>
<dbReference type="InterPro" id="IPR001763">
    <property type="entry name" value="Rhodanese-like_dom"/>
</dbReference>
<protein>
    <recommendedName>
        <fullName evidence="2">Rhodanese domain-containing protein</fullName>
    </recommendedName>
</protein>
<evidence type="ECO:0000313" key="4">
    <source>
        <dbReference type="Proteomes" id="UP000594261"/>
    </source>
</evidence>
<dbReference type="PROSITE" id="PS50206">
    <property type="entry name" value="RHODANESE_3"/>
    <property type="match status" value="1"/>
</dbReference>
<dbReference type="OMA" id="TSPFRMG"/>
<evidence type="ECO:0000259" key="2">
    <source>
        <dbReference type="PROSITE" id="PS50206"/>
    </source>
</evidence>
<reference evidence="3 4" key="1">
    <citation type="journal article" date="2016" name="G3 (Bethesda)">
        <title>First Draft Assembly and Annotation of the Genome of a California Endemic Oak Quercus lobata Nee (Fagaceae).</title>
        <authorList>
            <person name="Sork V.L."/>
            <person name="Fitz-Gibbon S.T."/>
            <person name="Puiu D."/>
            <person name="Crepeau M."/>
            <person name="Gugger P.F."/>
            <person name="Sherman R."/>
            <person name="Stevens K."/>
            <person name="Langley C.H."/>
            <person name="Pellegrini M."/>
            <person name="Salzberg S.L."/>
        </authorList>
    </citation>
    <scope>NUCLEOTIDE SEQUENCE [LARGE SCALE GENOMIC DNA]</scope>
    <source>
        <strain evidence="3 4">cv. SW786</strain>
    </source>
</reference>
<dbReference type="SUPFAM" id="SSF52821">
    <property type="entry name" value="Rhodanese/Cell cycle control phosphatase"/>
    <property type="match status" value="1"/>
</dbReference>
<evidence type="ECO:0000256" key="1">
    <source>
        <dbReference type="SAM" id="MobiDB-lite"/>
    </source>
</evidence>
<evidence type="ECO:0000313" key="3">
    <source>
        <dbReference type="EnsemblPlants" id="QL10p057166:mrna"/>
    </source>
</evidence>
<dbReference type="EMBL" id="LRBV02000010">
    <property type="status" value="NOT_ANNOTATED_CDS"/>
    <property type="molecule type" value="Genomic_DNA"/>
</dbReference>
<accession>A0A7N2MS30</accession>
<keyword evidence="4" id="KW-1185">Reference proteome</keyword>
<proteinExistence type="predicted"/>
<dbReference type="GO" id="GO:0009704">
    <property type="term" value="P:de-etiolation"/>
    <property type="evidence" value="ECO:0007669"/>
    <property type="project" value="InterPro"/>
</dbReference>
<dbReference type="Gramene" id="QL10p057166:mrna">
    <property type="protein sequence ID" value="QL10p057166:mrna"/>
    <property type="gene ID" value="QL10p057166"/>
</dbReference>
<dbReference type="Gene3D" id="3.40.250.10">
    <property type="entry name" value="Rhodanese-like domain"/>
    <property type="match status" value="1"/>
</dbReference>
<sequence length="698" mass="76208">MLPVCSATSNCASLSQISLHGLRSLSPLQKDFELRCIVEDSVFLGLPNGNQSRGEIFKTQAIKSFYSNSHSCLTKSDYLGCKISNVWSSSIGTINERCLLGRVEVNYIENSSTAAVEEEFMDLMEQSPQNSNILLGPVEPETISTTEMTPEYSTSVSDSLDMNNDTLLNSKTSIDDFLAGVNKSLSVSVNKGENVVKSSLDAITSSITSITKRSTAAVDNAISGVFSTADQGRELAGNRLTSFSSDLKEAASKASVVAVDVLRRTIVAVEDSLTNGTSFIVYSYGSAKEMLPPNIRDTLNLSEERAIELLRPVRTAFQQVYIAIEGLEKNLGLDPSDPIVPFVLLLGTSTTLWVFYWVWTYSGYSGDLSPKVTLEVLTGKENAVLIDVRPEARDCLLLETHGSFLALSVLRERDGIPDLRRAARFRYASVALPEVDDSVRKLLKSGRELDDTLIAAVIRNLKIVQDRSKVIVIDADGTRSKGIARSLRNLGIKASVLNFSRFYLNKSISKFSSIRIYQSSQKPYLVQGGFQSWVKQGLRVKDLKPETTLAVLNEEAEAILEEIRPSPVQVLGFGVGSIVALYATLEWEKTLQLIGIVGLGQTIFRRVASYEGPEDFKQDVRLLLAPVRVGAQAFSWAAGKLETNRIGLPTSPSSLDVQNRVLQAAAKHGSQPPDTEGIQEPSPESTIPVTENVDLSEA</sequence>
<dbReference type="InterPro" id="IPR036873">
    <property type="entry name" value="Rhodanese-like_dom_sf"/>
</dbReference>
<dbReference type="EnsemblPlants" id="QL10p057166:mrna">
    <property type="protein sequence ID" value="QL10p057166:mrna"/>
    <property type="gene ID" value="QL10p057166"/>
</dbReference>
<dbReference type="Proteomes" id="UP000594261">
    <property type="component" value="Chromosome 10"/>
</dbReference>
<dbReference type="GO" id="GO:0090333">
    <property type="term" value="P:regulation of stomatal closure"/>
    <property type="evidence" value="ECO:0007669"/>
    <property type="project" value="InterPro"/>
</dbReference>
<dbReference type="PANTHER" id="PTHR34209:SF3">
    <property type="entry name" value="RHODANESE_CELL CYCLE CONTROL PHOSPHATASE SUPERFAMILY PROTEIN"/>
    <property type="match status" value="1"/>
</dbReference>
<dbReference type="InterPro" id="IPR044690">
    <property type="entry name" value="CAS_plant"/>
</dbReference>
<dbReference type="PANTHER" id="PTHR34209">
    <property type="entry name" value="RHODANESE/CELL CYCLE CONTROL PHOSPHATASE SUPERFAMILY PROTEIN"/>
    <property type="match status" value="1"/>
</dbReference>
<dbReference type="AlphaFoldDB" id="A0A7N2MS30"/>
<feature type="region of interest" description="Disordered" evidence="1">
    <location>
        <begin position="664"/>
        <end position="698"/>
    </location>
</feature>
<dbReference type="FunCoup" id="A0A7N2MS30">
    <property type="interactions" value="1926"/>
</dbReference>
<reference evidence="3" key="2">
    <citation type="submission" date="2021-01" db="UniProtKB">
        <authorList>
            <consortium name="EnsemblPlants"/>
        </authorList>
    </citation>
    <scope>IDENTIFICATION</scope>
</reference>
<organism evidence="3 4">
    <name type="scientific">Quercus lobata</name>
    <name type="common">Valley oak</name>
    <dbReference type="NCBI Taxonomy" id="97700"/>
    <lineage>
        <taxon>Eukaryota</taxon>
        <taxon>Viridiplantae</taxon>
        <taxon>Streptophyta</taxon>
        <taxon>Embryophyta</taxon>
        <taxon>Tracheophyta</taxon>
        <taxon>Spermatophyta</taxon>
        <taxon>Magnoliopsida</taxon>
        <taxon>eudicotyledons</taxon>
        <taxon>Gunneridae</taxon>
        <taxon>Pentapetalae</taxon>
        <taxon>rosids</taxon>
        <taxon>fabids</taxon>
        <taxon>Fagales</taxon>
        <taxon>Fagaceae</taxon>
        <taxon>Quercus</taxon>
    </lineage>
</organism>